<feature type="domain" description="Recombinase" evidence="1">
    <location>
        <begin position="167"/>
        <end position="308"/>
    </location>
</feature>
<dbReference type="Pfam" id="PF13408">
    <property type="entry name" value="Zn_ribbon_recom"/>
    <property type="match status" value="1"/>
</dbReference>
<dbReference type="PROSITE" id="PS51737">
    <property type="entry name" value="RECOMBINASE_DNA_BIND"/>
    <property type="match status" value="1"/>
</dbReference>
<accession>A0A8J6J1M3</accession>
<dbReference type="SUPFAM" id="SSF53041">
    <property type="entry name" value="Resolvase-like"/>
    <property type="match status" value="1"/>
</dbReference>
<dbReference type="Pfam" id="PF07508">
    <property type="entry name" value="Recombinase"/>
    <property type="match status" value="1"/>
</dbReference>
<dbReference type="RefSeq" id="WP_186908370.1">
    <property type="nucleotide sequence ID" value="NZ_JACOPP010000019.1"/>
</dbReference>
<dbReference type="AlphaFoldDB" id="A0A8J6J1M3"/>
<dbReference type="InterPro" id="IPR038109">
    <property type="entry name" value="DNA_bind_recomb_sf"/>
</dbReference>
<dbReference type="GO" id="GO:0000150">
    <property type="term" value="F:DNA strand exchange activity"/>
    <property type="evidence" value="ECO:0007669"/>
    <property type="project" value="InterPro"/>
</dbReference>
<dbReference type="Pfam" id="PF00239">
    <property type="entry name" value="Resolvase"/>
    <property type="match status" value="1"/>
</dbReference>
<comment type="caution">
    <text evidence="2">The sequence shown here is derived from an EMBL/GenBank/DDBJ whole genome shotgun (WGS) entry which is preliminary data.</text>
</comment>
<reference evidence="2" key="1">
    <citation type="submission" date="2020-08" db="EMBL/GenBank/DDBJ databases">
        <title>Genome public.</title>
        <authorList>
            <person name="Liu C."/>
            <person name="Sun Q."/>
        </authorList>
    </citation>
    <scope>NUCLEOTIDE SEQUENCE</scope>
    <source>
        <strain evidence="2">NSJ-51</strain>
    </source>
</reference>
<gene>
    <name evidence="2" type="ORF">H8S57_12535</name>
</gene>
<dbReference type="EMBL" id="JACOPP010000019">
    <property type="protein sequence ID" value="MBC5734542.1"/>
    <property type="molecule type" value="Genomic_DNA"/>
</dbReference>
<dbReference type="PANTHER" id="PTHR30461:SF23">
    <property type="entry name" value="DNA RECOMBINASE-RELATED"/>
    <property type="match status" value="1"/>
</dbReference>
<dbReference type="InterPro" id="IPR036162">
    <property type="entry name" value="Resolvase-like_N_sf"/>
</dbReference>
<dbReference type="InterPro" id="IPR011109">
    <property type="entry name" value="DNA_bind_recombinase_dom"/>
</dbReference>
<dbReference type="Proteomes" id="UP000661435">
    <property type="component" value="Unassembled WGS sequence"/>
</dbReference>
<dbReference type="InterPro" id="IPR006119">
    <property type="entry name" value="Resolv_N"/>
</dbReference>
<name>A0A8J6J1M3_9FIRM</name>
<evidence type="ECO:0000313" key="2">
    <source>
        <dbReference type="EMBL" id="MBC5734542.1"/>
    </source>
</evidence>
<dbReference type="Gene3D" id="3.90.1750.20">
    <property type="entry name" value="Putative Large Serine Recombinase, Chain B, Domain 2"/>
    <property type="match status" value="1"/>
</dbReference>
<sequence>MQKYVIALYIRLSIEDYKYDSLSIENQSLVLHEYAASMPEALNAEIMEFIDNGYSGTNFERPQVQKLIELVRANQIDCIIVKDFSRFGRNSIETGYFIERVFPLFHTRFISISDDFDSSKFKGDTGGMDVAFKYLISEYYSRDMSIKTKSAKYAKMQRGEYQSKICPYGYRKSADGRMEPDQEAAAVVQLIFQLAAEGINATAITRELFRRNIPTPGQYKAAHGNHTHDISRCHGIWSTSTILRILEDERYTGVYVIGKRAVLEVGGTRSRLKDRESWYIIPDHHPAIVEKAVFDTVQASQLRFSQPNKKKRDYPLKGKAFCGCCGHALSRTMQKTSYYHCRHSEADVESRCHKMRLNAAELEQTVFLTLKKQMEAAAPLAPGGTLRVDASVPERAEYEQQIEALQDGKRTLYERYLMDEIDLNTYKAEKGACDELLLKTKNAYAAVLAQAKQKQDEQARQDSRKKASKAIFDADTLTTELAELLIDRVLVYPDKRIEIAYKIQDIFA</sequence>
<keyword evidence="3" id="KW-1185">Reference proteome</keyword>
<dbReference type="PANTHER" id="PTHR30461">
    <property type="entry name" value="DNA-INVERTASE FROM LAMBDOID PROPHAGE"/>
    <property type="match status" value="1"/>
</dbReference>
<dbReference type="GO" id="GO:0003677">
    <property type="term" value="F:DNA binding"/>
    <property type="evidence" value="ECO:0007669"/>
    <property type="project" value="InterPro"/>
</dbReference>
<evidence type="ECO:0000259" key="1">
    <source>
        <dbReference type="PROSITE" id="PS51737"/>
    </source>
</evidence>
<proteinExistence type="predicted"/>
<dbReference type="InterPro" id="IPR050639">
    <property type="entry name" value="SSR_resolvase"/>
</dbReference>
<dbReference type="Gene3D" id="3.40.50.1390">
    <property type="entry name" value="Resolvase, N-terminal catalytic domain"/>
    <property type="match status" value="1"/>
</dbReference>
<evidence type="ECO:0000313" key="3">
    <source>
        <dbReference type="Proteomes" id="UP000661435"/>
    </source>
</evidence>
<dbReference type="InterPro" id="IPR025827">
    <property type="entry name" value="Zn_ribbon_recom_dom"/>
</dbReference>
<protein>
    <submittedName>
        <fullName evidence="2">Recombinase family protein</fullName>
    </submittedName>
</protein>
<organism evidence="2 3">
    <name type="scientific">Lawsonibacter hominis</name>
    <dbReference type="NCBI Taxonomy" id="2763053"/>
    <lineage>
        <taxon>Bacteria</taxon>
        <taxon>Bacillati</taxon>
        <taxon>Bacillota</taxon>
        <taxon>Clostridia</taxon>
        <taxon>Eubacteriales</taxon>
        <taxon>Oscillospiraceae</taxon>
        <taxon>Lawsonibacter</taxon>
    </lineage>
</organism>
<dbReference type="SMART" id="SM00857">
    <property type="entry name" value="Resolvase"/>
    <property type="match status" value="1"/>
</dbReference>